<sequence length="95" mass="10748">MSHAKQVIQEIFPLEAAGRLRLQSFLLTMGPSPGSSGIRGVAGFHLPGHKYRSLSRCKVLRPNVLSRVYELWHPYVQNVSPTTRRHVDNSRQNLT</sequence>
<dbReference type="Proteomes" id="UP000054630">
    <property type="component" value="Unassembled WGS sequence"/>
</dbReference>
<dbReference type="AlphaFoldDB" id="A0A0V0S430"/>
<comment type="caution">
    <text evidence="1">The sequence shown here is derived from an EMBL/GenBank/DDBJ whole genome shotgun (WGS) entry which is preliminary data.</text>
</comment>
<gene>
    <name evidence="1" type="ORF">T07_10218</name>
</gene>
<accession>A0A0V0S430</accession>
<dbReference type="EMBL" id="JYDL01000039">
    <property type="protein sequence ID" value="KRX21502.1"/>
    <property type="molecule type" value="Genomic_DNA"/>
</dbReference>
<keyword evidence="2" id="KW-1185">Reference proteome</keyword>
<reference evidence="1 2" key="1">
    <citation type="submission" date="2015-01" db="EMBL/GenBank/DDBJ databases">
        <title>Evolution of Trichinella species and genotypes.</title>
        <authorList>
            <person name="Korhonen P.K."/>
            <person name="Edoardo P."/>
            <person name="Giuseppe L.R."/>
            <person name="Gasser R.B."/>
        </authorList>
    </citation>
    <scope>NUCLEOTIDE SEQUENCE [LARGE SCALE GENOMIC DNA]</scope>
    <source>
        <strain evidence="1">ISS37</strain>
    </source>
</reference>
<proteinExistence type="predicted"/>
<protein>
    <submittedName>
        <fullName evidence="1">Uncharacterized protein</fullName>
    </submittedName>
</protein>
<evidence type="ECO:0000313" key="1">
    <source>
        <dbReference type="EMBL" id="KRX21502.1"/>
    </source>
</evidence>
<name>A0A0V0S430_9BILA</name>
<organism evidence="1 2">
    <name type="scientific">Trichinella nelsoni</name>
    <dbReference type="NCBI Taxonomy" id="6336"/>
    <lineage>
        <taxon>Eukaryota</taxon>
        <taxon>Metazoa</taxon>
        <taxon>Ecdysozoa</taxon>
        <taxon>Nematoda</taxon>
        <taxon>Enoplea</taxon>
        <taxon>Dorylaimia</taxon>
        <taxon>Trichinellida</taxon>
        <taxon>Trichinellidae</taxon>
        <taxon>Trichinella</taxon>
    </lineage>
</organism>
<evidence type="ECO:0000313" key="2">
    <source>
        <dbReference type="Proteomes" id="UP000054630"/>
    </source>
</evidence>